<keyword evidence="7" id="KW-1185">Reference proteome</keyword>
<dbReference type="GO" id="GO:0042054">
    <property type="term" value="F:histone methyltransferase activity"/>
    <property type="evidence" value="ECO:0007669"/>
    <property type="project" value="TreeGrafter"/>
</dbReference>
<evidence type="ECO:0000256" key="4">
    <source>
        <dbReference type="SAM" id="MobiDB-lite"/>
    </source>
</evidence>
<dbReference type="GO" id="GO:0005694">
    <property type="term" value="C:chromosome"/>
    <property type="evidence" value="ECO:0007669"/>
    <property type="project" value="UniProtKB-SubCell"/>
</dbReference>
<dbReference type="Pfam" id="PF02182">
    <property type="entry name" value="SAD_SRA"/>
    <property type="match status" value="1"/>
</dbReference>
<evidence type="ECO:0000256" key="1">
    <source>
        <dbReference type="ARBA" id="ARBA00004286"/>
    </source>
</evidence>
<feature type="domain" description="YDG" evidence="5">
    <location>
        <begin position="1029"/>
        <end position="1181"/>
    </location>
</feature>
<feature type="compositionally biased region" description="Polar residues" evidence="4">
    <location>
        <begin position="794"/>
        <end position="808"/>
    </location>
</feature>
<dbReference type="Gene3D" id="2.30.280.10">
    <property type="entry name" value="SRA-YDG"/>
    <property type="match status" value="1"/>
</dbReference>
<feature type="compositionally biased region" description="Polar residues" evidence="4">
    <location>
        <begin position="841"/>
        <end position="852"/>
    </location>
</feature>
<feature type="region of interest" description="Disordered" evidence="4">
    <location>
        <begin position="122"/>
        <end position="146"/>
    </location>
</feature>
<feature type="region of interest" description="Disordered" evidence="4">
    <location>
        <begin position="742"/>
        <end position="902"/>
    </location>
</feature>
<gene>
    <name evidence="6" type="ORF">KC19_6G197600</name>
</gene>
<dbReference type="Proteomes" id="UP000822688">
    <property type="component" value="Chromosome 6"/>
</dbReference>
<dbReference type="EMBL" id="CM026427">
    <property type="protein sequence ID" value="KAG0570923.1"/>
    <property type="molecule type" value="Genomic_DNA"/>
</dbReference>
<evidence type="ECO:0000256" key="2">
    <source>
        <dbReference type="ARBA" id="ARBA00023242"/>
    </source>
</evidence>
<evidence type="ECO:0000256" key="3">
    <source>
        <dbReference type="PROSITE-ProRule" id="PRU00358"/>
    </source>
</evidence>
<sequence>MPIVYTSSSEAQIDASVAESLQGDKSVVDGCASRKRRSQQCLEEARAEKRVKVESGVGLSCDSFYENGVDIAVPLRSAEGCQDRSRGDELTKEEDVFRPFVGDDNPTAIGNGADLSDLLRDLGNDSEDIDDDEFGGGPPSQPADLRDEFTGNSNVNETEDQALTPLTAHIVNTAVDISSGVEKRDDIGTDVQAQAADISSEVETRDDIGTEVQAQAADISSEVETRDDIGIKEKAHAHETIGKEKSFPEIITLDSDSDIEDDDDDDFQMFDHLSESLQLKKTVNSELGGSSLMPNENSHLANSLLQVPGVWRQVPNGSLQVANAVTQEPGVWRQVPNGSPQLANAVMQEPGVSRQMPNGNPQVANAMTQEPGVSRQMPNGSPQLANAVMQEPGVSRQMPNGNPQVANAMTQEPGVSRQLPNGSPQVANAMTQEPGVSRQMPNGSPQLANAVMQEPGVSRQMANGNPQAGNPVKVEHGSTRQVPNWSPQVANAVVQEPGVWRQVPNGSLQMANVMIQEPGVSRQMPNGSPQVANAMTQEPGVLRQMANGNPQAGNPVKVEHGSTRQVPNGSLQMANAVVQEPGVSRQMPNGSPQVANAVMQEPGVPRQMANGNPQAGNPVKVEHGSTRQVPNWSPQVANAVVQEPGVSRQMANGSPQVANLVKAEHGSTRQVPHNMQSPGFQAANIQFVQAPPGCTVQIRVVNGKLQPYIVVSPVSQLNPVRMPTSPFGGNLMRSGILQPNSLPYRCPSSGPSNGYAQEATSSGEQAGGSHGLNPPTTSAAVPTLGGQAGPSRGLNLSATSLPLPTSGDQAGPSHRWNPSATSTPVPTSGDQAGPSHRWIPSATSTPVPTSGDQAGPSHRWNPSATSTPVPTSGDQAGPSHRWNPSATSTPVPTSRDQAGPSHRWDPLNALAVVPFNSGASKGEPGLYDNTNLGPQSVPAHNQLAVVKPCYDSTVSTPRINVTHAMKTYTYYINKAKNDRAREALARMEATPNEFVKEGHRRGLDCRPDIVAYNEMKKVSGDVNPGIIVGDLPGVEIGDKFTYRHQMAVVGLHRLPNVGIDYGYPPPHSIPTATAIVLMPKAGYVDDKDYGNTILYTGQGGRKKRNQGAPFVCDQELKKGNLALAKNYERKLPVRVIRGHSVLGNSGPGVLGYTYDGLYMITNYEFSVGLNGFKVYKFSMERLEGQPPIPPCIGGCTAHAWNTARGALGALPLQVMDPGPVEEDVKQLCI</sequence>
<dbReference type="SUPFAM" id="SSF88697">
    <property type="entry name" value="PUA domain-like"/>
    <property type="match status" value="1"/>
</dbReference>
<dbReference type="GO" id="GO:0003690">
    <property type="term" value="F:double-stranded DNA binding"/>
    <property type="evidence" value="ECO:0007669"/>
    <property type="project" value="TreeGrafter"/>
</dbReference>
<accession>A0A8T0HJF9</accession>
<feature type="compositionally biased region" description="Polar residues" evidence="4">
    <location>
        <begin position="882"/>
        <end position="896"/>
    </location>
</feature>
<dbReference type="InterPro" id="IPR051357">
    <property type="entry name" value="H3K9_HMTase_SUVAR3-9"/>
</dbReference>
<dbReference type="InterPro" id="IPR003105">
    <property type="entry name" value="SRA_YDG"/>
</dbReference>
<evidence type="ECO:0000313" key="7">
    <source>
        <dbReference type="Proteomes" id="UP000822688"/>
    </source>
</evidence>
<dbReference type="InterPro" id="IPR036987">
    <property type="entry name" value="SRA-YDG_sf"/>
</dbReference>
<name>A0A8T0HJF9_CERPU</name>
<protein>
    <recommendedName>
        <fullName evidence="5">YDG domain-containing protein</fullName>
    </recommendedName>
</protein>
<dbReference type="InterPro" id="IPR015947">
    <property type="entry name" value="PUA-like_sf"/>
</dbReference>
<dbReference type="PANTHER" id="PTHR45660">
    <property type="entry name" value="HISTONE-LYSINE N-METHYLTRANSFERASE SETMAR"/>
    <property type="match status" value="1"/>
</dbReference>
<dbReference type="PROSITE" id="PS51015">
    <property type="entry name" value="YDG"/>
    <property type="match status" value="1"/>
</dbReference>
<dbReference type="AlphaFoldDB" id="A0A8T0HJF9"/>
<feature type="compositionally biased region" description="Acidic residues" evidence="4">
    <location>
        <begin position="124"/>
        <end position="134"/>
    </location>
</feature>
<feature type="compositionally biased region" description="Polar residues" evidence="4">
    <location>
        <begin position="816"/>
        <end position="830"/>
    </location>
</feature>
<feature type="compositionally biased region" description="Polar residues" evidence="4">
    <location>
        <begin position="860"/>
        <end position="874"/>
    </location>
</feature>
<comment type="caution">
    <text evidence="6">The sequence shown here is derived from an EMBL/GenBank/DDBJ whole genome shotgun (WGS) entry which is preliminary data.</text>
</comment>
<evidence type="ECO:0000259" key="5">
    <source>
        <dbReference type="PROSITE" id="PS51015"/>
    </source>
</evidence>
<dbReference type="SMART" id="SM00466">
    <property type="entry name" value="SRA"/>
    <property type="match status" value="1"/>
</dbReference>
<organism evidence="6 7">
    <name type="scientific">Ceratodon purpureus</name>
    <name type="common">Fire moss</name>
    <name type="synonym">Dicranum purpureum</name>
    <dbReference type="NCBI Taxonomy" id="3225"/>
    <lineage>
        <taxon>Eukaryota</taxon>
        <taxon>Viridiplantae</taxon>
        <taxon>Streptophyta</taxon>
        <taxon>Embryophyta</taxon>
        <taxon>Bryophyta</taxon>
        <taxon>Bryophytina</taxon>
        <taxon>Bryopsida</taxon>
        <taxon>Dicranidae</taxon>
        <taxon>Pseudoditrichales</taxon>
        <taxon>Ditrichaceae</taxon>
        <taxon>Ceratodon</taxon>
    </lineage>
</organism>
<dbReference type="GO" id="GO:0005634">
    <property type="term" value="C:nucleus"/>
    <property type="evidence" value="ECO:0007669"/>
    <property type="project" value="UniProtKB-SubCell"/>
</dbReference>
<dbReference type="PANTHER" id="PTHR45660:SF13">
    <property type="entry name" value="HISTONE-LYSINE N-METHYLTRANSFERASE SETMAR"/>
    <property type="match status" value="1"/>
</dbReference>
<evidence type="ECO:0000313" key="6">
    <source>
        <dbReference type="EMBL" id="KAG0570923.1"/>
    </source>
</evidence>
<comment type="subcellular location">
    <subcellularLocation>
        <location evidence="1">Chromosome</location>
    </subcellularLocation>
    <subcellularLocation>
        <location evidence="3">Nucleus</location>
    </subcellularLocation>
</comment>
<reference evidence="6 7" key="1">
    <citation type="submission" date="2020-06" db="EMBL/GenBank/DDBJ databases">
        <title>WGS assembly of Ceratodon purpureus strain R40.</title>
        <authorList>
            <person name="Carey S.B."/>
            <person name="Jenkins J."/>
            <person name="Shu S."/>
            <person name="Lovell J.T."/>
            <person name="Sreedasyam A."/>
            <person name="Maumus F."/>
            <person name="Tiley G.P."/>
            <person name="Fernandez-Pozo N."/>
            <person name="Barry K."/>
            <person name="Chen C."/>
            <person name="Wang M."/>
            <person name="Lipzen A."/>
            <person name="Daum C."/>
            <person name="Saski C.A."/>
            <person name="Payton A.C."/>
            <person name="Mcbreen J.C."/>
            <person name="Conrad R.E."/>
            <person name="Kollar L.M."/>
            <person name="Olsson S."/>
            <person name="Huttunen S."/>
            <person name="Landis J.B."/>
            <person name="Wickett N.J."/>
            <person name="Johnson M.G."/>
            <person name="Rensing S.A."/>
            <person name="Grimwood J."/>
            <person name="Schmutz J."/>
            <person name="Mcdaniel S.F."/>
        </authorList>
    </citation>
    <scope>NUCLEOTIDE SEQUENCE [LARGE SCALE GENOMIC DNA]</scope>
    <source>
        <strain evidence="6 7">R40</strain>
    </source>
</reference>
<proteinExistence type="predicted"/>
<keyword evidence="2 3" id="KW-0539">Nucleus</keyword>
<feature type="compositionally biased region" description="Polar residues" evidence="4">
    <location>
        <begin position="749"/>
        <end position="764"/>
    </location>
</feature>